<sequence>MSSDSVAGRGPSIIDRTSSQTGPPGPRAILGPFRLINHDCDPNCHILPIPQTTACTVTTIRNIEPDEEITVQYSPSGYYRENCCACKTCTGKDSRDLTVLRAEAANSKLAEFLSEQGGAGGPSEPKKRTRRGGAKRTRQKQQRAAVAQEKGGDRDSSSDE</sequence>
<evidence type="ECO:0000313" key="1">
    <source>
        <dbReference type="EMBL" id="KAI0042496.1"/>
    </source>
</evidence>
<protein>
    <submittedName>
        <fullName evidence="1">Uncharacterized protein</fullName>
    </submittedName>
</protein>
<organism evidence="1 2">
    <name type="scientific">Auriscalpium vulgare</name>
    <dbReference type="NCBI Taxonomy" id="40419"/>
    <lineage>
        <taxon>Eukaryota</taxon>
        <taxon>Fungi</taxon>
        <taxon>Dikarya</taxon>
        <taxon>Basidiomycota</taxon>
        <taxon>Agaricomycotina</taxon>
        <taxon>Agaricomycetes</taxon>
        <taxon>Russulales</taxon>
        <taxon>Auriscalpiaceae</taxon>
        <taxon>Auriscalpium</taxon>
    </lineage>
</organism>
<gene>
    <name evidence="1" type="ORF">FA95DRAFT_1500024</name>
</gene>
<dbReference type="EMBL" id="MU276063">
    <property type="protein sequence ID" value="KAI0042496.1"/>
    <property type="molecule type" value="Genomic_DNA"/>
</dbReference>
<proteinExistence type="predicted"/>
<reference evidence="1" key="2">
    <citation type="journal article" date="2022" name="New Phytol.">
        <title>Evolutionary transition to the ectomycorrhizal habit in the genomes of a hyperdiverse lineage of mushroom-forming fungi.</title>
        <authorList>
            <person name="Looney B."/>
            <person name="Miyauchi S."/>
            <person name="Morin E."/>
            <person name="Drula E."/>
            <person name="Courty P.E."/>
            <person name="Kohler A."/>
            <person name="Kuo A."/>
            <person name="LaButti K."/>
            <person name="Pangilinan J."/>
            <person name="Lipzen A."/>
            <person name="Riley R."/>
            <person name="Andreopoulos W."/>
            <person name="He G."/>
            <person name="Johnson J."/>
            <person name="Nolan M."/>
            <person name="Tritt A."/>
            <person name="Barry K.W."/>
            <person name="Grigoriev I.V."/>
            <person name="Nagy L.G."/>
            <person name="Hibbett D."/>
            <person name="Henrissat B."/>
            <person name="Matheny P.B."/>
            <person name="Labbe J."/>
            <person name="Martin F.M."/>
        </authorList>
    </citation>
    <scope>NUCLEOTIDE SEQUENCE</scope>
    <source>
        <strain evidence="1">FP105234-sp</strain>
    </source>
</reference>
<dbReference type="Proteomes" id="UP000814033">
    <property type="component" value="Unassembled WGS sequence"/>
</dbReference>
<accession>A0ACB8RFT5</accession>
<name>A0ACB8RFT5_9AGAM</name>
<reference evidence="1" key="1">
    <citation type="submission" date="2021-02" db="EMBL/GenBank/DDBJ databases">
        <authorList>
            <consortium name="DOE Joint Genome Institute"/>
            <person name="Ahrendt S."/>
            <person name="Looney B.P."/>
            <person name="Miyauchi S."/>
            <person name="Morin E."/>
            <person name="Drula E."/>
            <person name="Courty P.E."/>
            <person name="Chicoki N."/>
            <person name="Fauchery L."/>
            <person name="Kohler A."/>
            <person name="Kuo A."/>
            <person name="Labutti K."/>
            <person name="Pangilinan J."/>
            <person name="Lipzen A."/>
            <person name="Riley R."/>
            <person name="Andreopoulos W."/>
            <person name="He G."/>
            <person name="Johnson J."/>
            <person name="Barry K.W."/>
            <person name="Grigoriev I.V."/>
            <person name="Nagy L."/>
            <person name="Hibbett D."/>
            <person name="Henrissat B."/>
            <person name="Matheny P.B."/>
            <person name="Labbe J."/>
            <person name="Martin F."/>
        </authorList>
    </citation>
    <scope>NUCLEOTIDE SEQUENCE</scope>
    <source>
        <strain evidence="1">FP105234-sp</strain>
    </source>
</reference>
<keyword evidence="2" id="KW-1185">Reference proteome</keyword>
<comment type="caution">
    <text evidence="1">The sequence shown here is derived from an EMBL/GenBank/DDBJ whole genome shotgun (WGS) entry which is preliminary data.</text>
</comment>
<evidence type="ECO:0000313" key="2">
    <source>
        <dbReference type="Proteomes" id="UP000814033"/>
    </source>
</evidence>